<dbReference type="Proteomes" id="UP001281761">
    <property type="component" value="Unassembled WGS sequence"/>
</dbReference>
<feature type="compositionally biased region" description="Polar residues" evidence="1">
    <location>
        <begin position="879"/>
        <end position="890"/>
    </location>
</feature>
<accession>A0ABQ9YI78</accession>
<evidence type="ECO:0000256" key="1">
    <source>
        <dbReference type="SAM" id="MobiDB-lite"/>
    </source>
</evidence>
<feature type="region of interest" description="Disordered" evidence="1">
    <location>
        <begin position="743"/>
        <end position="862"/>
    </location>
</feature>
<organism evidence="2 3">
    <name type="scientific">Blattamonas nauphoetae</name>
    <dbReference type="NCBI Taxonomy" id="2049346"/>
    <lineage>
        <taxon>Eukaryota</taxon>
        <taxon>Metamonada</taxon>
        <taxon>Preaxostyla</taxon>
        <taxon>Oxymonadida</taxon>
        <taxon>Blattamonas</taxon>
    </lineage>
</organism>
<feature type="region of interest" description="Disordered" evidence="1">
    <location>
        <begin position="879"/>
        <end position="918"/>
    </location>
</feature>
<feature type="compositionally biased region" description="Low complexity" evidence="1">
    <location>
        <begin position="841"/>
        <end position="859"/>
    </location>
</feature>
<feature type="compositionally biased region" description="Polar residues" evidence="1">
    <location>
        <begin position="126"/>
        <end position="140"/>
    </location>
</feature>
<gene>
    <name evidence="2" type="ORF">BLNAU_1502</name>
</gene>
<evidence type="ECO:0000313" key="3">
    <source>
        <dbReference type="Proteomes" id="UP001281761"/>
    </source>
</evidence>
<name>A0ABQ9YI78_9EUKA</name>
<feature type="compositionally biased region" description="Low complexity" evidence="1">
    <location>
        <begin position="783"/>
        <end position="815"/>
    </location>
</feature>
<sequence>MLPFIEEHHLTLLSASSATEALLLVYPRFLEIGAVLLTSTGSSVPFDADQRLFTSVNERPPSPPNSAISFFGSENRNEIQTANRSESTGTGTSRWTNMTQLSSKKRLFVVETIHTILSRQKDSDRTPSTLASRQSPKAPIQTLSNSPLFFSSSIFDLDDTSLTNCLGQLAEIVLQEQTSDRFELSQPFVDGLVSCLGSTNKILSNCARLVLIRKLPLFRPFLLSHLDSLAKSYSEGTHDERTLTLRVFGDVVRDGLPLNCLSETLIHQICRTEFVEASTFVDALTILSISEKCHIFAPHSPPIVDSFGAFVDASIDLASFVLDEHGGLLSSDRALRNVCLSLFVYRAFATSRGKNWPLSEEVVELLFHPNFANFELRLLDFSPVLFFQTFPFELMIERMIRLCRFVDVLRGLGWWATLVASRSYPLRDLFSTLHPFFLRGFHQILLHPLPSSSPEGHVTSEWKATDQELCLIFAISQKQSLLSQLFPIENFLTLRARILTANRWSDDILVDDLNVTIFPSFTPFGECPALRSIFSILCQPGSQSHFDLLDQFAIVSSHSLPLHFDNPLLAFVQTLHPLVHVSRKEVRLFFDILTVIPDPISHTPPSPNTKELNSPVTLLHLHYAPRLVLNWLRPSRLKPTLRNLLSLSPVQVSLALLTLSRAVAASSRACLWLVLHSAIDVIVENGLTPTLFAQKHINEIAQMLSCGFSVNASLSDTASDVTVSVQFVRIIPPELVRETLRNHPSKRSPMSHFPPPNSSIALSSHHPPLVPPSTNSTSRRHVSVSPSFSFFSNQSSPPSLSRLSSPPTKSSVSISDFPPLPTPSFTRHTNSVSPQLHPHISSVDSNPSSFSSPSSAPDPRLSITSKPFIPKLILPSLPNQLSPSRSSSHTIPPPRNPFASIAAPSVLGDGDPFNDGWDEVPRDDLDFRGFTIRGEDSDGSEQVGEEIERDNDDELYSHCLSPDSVCSCVWNDFGDDCRPSHACKHDSWNDEFDFDQFAQYDKGDDDDEIRSLSASSVSF</sequence>
<reference evidence="2 3" key="1">
    <citation type="journal article" date="2022" name="bioRxiv">
        <title>Genomics of Preaxostyla Flagellates Illuminates Evolutionary Transitions and the Path Towards Mitochondrial Loss.</title>
        <authorList>
            <person name="Novak L.V.F."/>
            <person name="Treitli S.C."/>
            <person name="Pyrih J."/>
            <person name="Halakuc P."/>
            <person name="Pipaliya S.V."/>
            <person name="Vacek V."/>
            <person name="Brzon O."/>
            <person name="Soukal P."/>
            <person name="Eme L."/>
            <person name="Dacks J.B."/>
            <person name="Karnkowska A."/>
            <person name="Elias M."/>
            <person name="Hampl V."/>
        </authorList>
    </citation>
    <scope>NUCLEOTIDE SEQUENCE [LARGE SCALE GENOMIC DNA]</scope>
    <source>
        <strain evidence="2">NAU3</strain>
        <tissue evidence="2">Gut</tissue>
    </source>
</reference>
<dbReference type="PANTHER" id="PTHR24216:SF65">
    <property type="entry name" value="PAXILLIN-LIKE PROTEIN 1"/>
    <property type="match status" value="1"/>
</dbReference>
<dbReference type="EMBL" id="JARBJD010000006">
    <property type="protein sequence ID" value="KAK2963460.1"/>
    <property type="molecule type" value="Genomic_DNA"/>
</dbReference>
<protein>
    <submittedName>
        <fullName evidence="2">Uncharacterized protein</fullName>
    </submittedName>
</protein>
<keyword evidence="3" id="KW-1185">Reference proteome</keyword>
<feature type="compositionally biased region" description="Polar residues" evidence="1">
    <location>
        <begin position="823"/>
        <end position="834"/>
    </location>
</feature>
<feature type="region of interest" description="Disordered" evidence="1">
    <location>
        <begin position="120"/>
        <end position="140"/>
    </location>
</feature>
<dbReference type="PANTHER" id="PTHR24216">
    <property type="entry name" value="PAXILLIN-RELATED"/>
    <property type="match status" value="1"/>
</dbReference>
<proteinExistence type="predicted"/>
<evidence type="ECO:0000313" key="2">
    <source>
        <dbReference type="EMBL" id="KAK2963460.1"/>
    </source>
</evidence>
<comment type="caution">
    <text evidence="2">The sequence shown here is derived from an EMBL/GenBank/DDBJ whole genome shotgun (WGS) entry which is preliminary data.</text>
</comment>